<dbReference type="Pfam" id="PF08780">
    <property type="entry name" value="NTase_sub_bind"/>
    <property type="match status" value="1"/>
</dbReference>
<dbReference type="AlphaFoldDB" id="A0A1M4PMI4"/>
<keyword evidence="1" id="KW-0808">Transferase</keyword>
<reference evidence="1 2" key="1">
    <citation type="submission" date="2016-11" db="EMBL/GenBank/DDBJ databases">
        <authorList>
            <person name="Manzoor S."/>
        </authorList>
    </citation>
    <scope>NUCLEOTIDE SEQUENCE [LARGE SCALE GENOMIC DNA]</scope>
    <source>
        <strain evidence="1">Clostridium ultunense strain Esp</strain>
    </source>
</reference>
<protein>
    <submittedName>
        <fullName evidence="1">Nucleotidyltransferase substrate binding protein</fullName>
    </submittedName>
</protein>
<keyword evidence="2" id="KW-1185">Reference proteome</keyword>
<dbReference type="Gene3D" id="1.20.120.330">
    <property type="entry name" value="Nucleotidyltransferases domain 2"/>
    <property type="match status" value="1"/>
</dbReference>
<gene>
    <name evidence="1" type="ORF">CUESP1_1292</name>
</gene>
<proteinExistence type="predicted"/>
<accession>A0A1M4PMI4</accession>
<evidence type="ECO:0000313" key="1">
    <source>
        <dbReference type="EMBL" id="SHD76664.1"/>
    </source>
</evidence>
<dbReference type="GO" id="GO:0016740">
    <property type="term" value="F:transferase activity"/>
    <property type="evidence" value="ECO:0007669"/>
    <property type="project" value="UniProtKB-KW"/>
</dbReference>
<evidence type="ECO:0000313" key="2">
    <source>
        <dbReference type="Proteomes" id="UP000245423"/>
    </source>
</evidence>
<organism evidence="1 2">
    <name type="scientific">[Clostridium] ultunense Esp</name>
    <dbReference type="NCBI Taxonomy" id="1288971"/>
    <lineage>
        <taxon>Bacteria</taxon>
        <taxon>Bacillati</taxon>
        <taxon>Bacillota</taxon>
        <taxon>Tissierellia</taxon>
        <taxon>Tissierellales</taxon>
        <taxon>Tepidimicrobiaceae</taxon>
        <taxon>Schnuerera</taxon>
    </lineage>
</organism>
<dbReference type="InterPro" id="IPR010235">
    <property type="entry name" value="HepT"/>
</dbReference>
<name>A0A1M4PMI4_9FIRM</name>
<dbReference type="EMBL" id="LT669839">
    <property type="protein sequence ID" value="SHD76664.1"/>
    <property type="molecule type" value="Genomic_DNA"/>
</dbReference>
<dbReference type="OrthoDB" id="9810452at2"/>
<dbReference type="SUPFAM" id="SSF81593">
    <property type="entry name" value="Nucleotidyltransferase substrate binding subunit/domain"/>
    <property type="match status" value="1"/>
</dbReference>
<dbReference type="RefSeq" id="WP_025640823.1">
    <property type="nucleotide sequence ID" value="NZ_LT669839.1"/>
</dbReference>
<dbReference type="NCBIfam" id="TIGR01987">
    <property type="entry name" value="HI0074"/>
    <property type="match status" value="1"/>
</dbReference>
<sequence>MGENIRWIQRFANYKRALSQLRNAVELMEERELSILEKQGVIQSFEYTHELAWKTLKDFLEHRGSIGIYGSRDATKKAFALGLIEDGEIWMEMIKSRNLTSYTYDERTADEIIDLIKDSYFHQNYNRAWMEAFIYF</sequence>
<dbReference type="Proteomes" id="UP000245423">
    <property type="component" value="Chromosome 1"/>
</dbReference>